<dbReference type="Proteomes" id="UP001208771">
    <property type="component" value="Unassembled WGS sequence"/>
</dbReference>
<sequence>MKMFENIRAAALTLAFAGVLSGPAGADGPRLVGAGTTAEQPFPFSLALELSDRARSTLGDRGEQIVVAAAYYGNPTPEGSEHANEVGQIGLGREEVQVPAEPGDVEITGSGIEADSLQWVEGELMVNVNVYSARLSSNDNLIRCDFIDGPLAVVSSKPVTLRCALIEENMETEWKP</sequence>
<keyword evidence="3" id="KW-1185">Reference proteome</keyword>
<name>A0AAE3N4V8_9HYPH</name>
<feature type="chain" id="PRO_5041925262" evidence="1">
    <location>
        <begin position="27"/>
        <end position="176"/>
    </location>
</feature>
<dbReference type="RefSeq" id="WP_306413228.1">
    <property type="nucleotide sequence ID" value="NZ_JANFPI010000010.1"/>
</dbReference>
<dbReference type="AlphaFoldDB" id="A0AAE3N4V8"/>
<accession>A0AAE3N4V8</accession>
<dbReference type="EMBL" id="JANFPI010000010">
    <property type="protein sequence ID" value="MCX8999734.1"/>
    <property type="molecule type" value="Genomic_DNA"/>
</dbReference>
<proteinExistence type="predicted"/>
<evidence type="ECO:0000313" key="3">
    <source>
        <dbReference type="Proteomes" id="UP001208771"/>
    </source>
</evidence>
<gene>
    <name evidence="2" type="ORF">NOF55_21750</name>
</gene>
<comment type="caution">
    <text evidence="2">The sequence shown here is derived from an EMBL/GenBank/DDBJ whole genome shotgun (WGS) entry which is preliminary data.</text>
</comment>
<keyword evidence="1" id="KW-0732">Signal</keyword>
<protein>
    <submittedName>
        <fullName evidence="2">Uncharacterized protein</fullName>
    </submittedName>
</protein>
<reference evidence="2" key="1">
    <citation type="submission" date="2022-07" db="EMBL/GenBank/DDBJ databases">
        <title>Ectorhizobium quercum gen.nov., sp. nov.</title>
        <authorList>
            <person name="Ma T."/>
            <person name="Li Y."/>
        </authorList>
    </citation>
    <scope>NUCLEOTIDE SEQUENCE</scope>
    <source>
        <strain evidence="2">BDR2-2</strain>
    </source>
</reference>
<feature type="signal peptide" evidence="1">
    <location>
        <begin position="1"/>
        <end position="26"/>
    </location>
</feature>
<evidence type="ECO:0000313" key="2">
    <source>
        <dbReference type="EMBL" id="MCX8999734.1"/>
    </source>
</evidence>
<evidence type="ECO:0000256" key="1">
    <source>
        <dbReference type="SAM" id="SignalP"/>
    </source>
</evidence>
<organism evidence="2 3">
    <name type="scientific">Ectorhizobium quercum</name>
    <dbReference type="NCBI Taxonomy" id="2965071"/>
    <lineage>
        <taxon>Bacteria</taxon>
        <taxon>Pseudomonadati</taxon>
        <taxon>Pseudomonadota</taxon>
        <taxon>Alphaproteobacteria</taxon>
        <taxon>Hyphomicrobiales</taxon>
        <taxon>Rhizobiaceae</taxon>
        <taxon>Ectorhizobium</taxon>
    </lineage>
</organism>